<accession>A0ABD6MYX1</accession>
<dbReference type="AlphaFoldDB" id="A0ABD6MYX1"/>
<reference evidence="1 2" key="1">
    <citation type="submission" date="2018-06" db="EMBL/GenBank/DDBJ databases">
        <title>Bacteria isolated from soil of Wuhan.</title>
        <authorList>
            <person name="Xiang W."/>
            <person name="Huang C."/>
        </authorList>
    </citation>
    <scope>NUCLEOTIDE SEQUENCE [LARGE SCALE GENOMIC DNA]</scope>
    <source>
        <strain evidence="2">xwS4</strain>
    </source>
</reference>
<organism evidence="1 2">
    <name type="scientific">Pseudomonas hunanensis</name>
    <dbReference type="NCBI Taxonomy" id="1247546"/>
    <lineage>
        <taxon>Bacteria</taxon>
        <taxon>Pseudomonadati</taxon>
        <taxon>Pseudomonadota</taxon>
        <taxon>Gammaproteobacteria</taxon>
        <taxon>Pseudomonadales</taxon>
        <taxon>Pseudomonadaceae</taxon>
        <taxon>Pseudomonas</taxon>
    </lineage>
</organism>
<name>A0ABD6MYX1_9PSED</name>
<proteinExistence type="predicted"/>
<comment type="caution">
    <text evidence="1">The sequence shown here is derived from an EMBL/GenBank/DDBJ whole genome shotgun (WGS) entry which is preliminary data.</text>
</comment>
<dbReference type="Proteomes" id="UP000704738">
    <property type="component" value="Unassembled WGS sequence"/>
</dbReference>
<sequence>MANFPQVCRFTLPRVMGAPESLTLLHLEGFVVVFELPGQASARINSKGGAKMPMKGAKPVFARNKCPTTGRYSRDGLADFRPMAEFVQGGMAEIRPLWIVCAPIRGLTCEWAGTG</sequence>
<gene>
    <name evidence="1" type="ORF">DM819_10155</name>
</gene>
<evidence type="ECO:0000313" key="1">
    <source>
        <dbReference type="EMBL" id="NWL46201.1"/>
    </source>
</evidence>
<dbReference type="EMBL" id="QJRE01000103">
    <property type="protein sequence ID" value="NWL46201.1"/>
    <property type="molecule type" value="Genomic_DNA"/>
</dbReference>
<protein>
    <submittedName>
        <fullName evidence="1">Uncharacterized protein</fullName>
    </submittedName>
</protein>
<evidence type="ECO:0000313" key="2">
    <source>
        <dbReference type="Proteomes" id="UP000704738"/>
    </source>
</evidence>